<evidence type="ECO:0000256" key="1">
    <source>
        <dbReference type="ARBA" id="ARBA00009477"/>
    </source>
</evidence>
<dbReference type="SUPFAM" id="SSF111369">
    <property type="entry name" value="HlyD-like secretion proteins"/>
    <property type="match status" value="1"/>
</dbReference>
<comment type="similarity">
    <text evidence="1">Belongs to the membrane fusion protein (MFP) (TC 8.A.1) family.</text>
</comment>
<gene>
    <name evidence="2" type="ORF">FDW42_09030</name>
    <name evidence="3" type="ORF">FVD16_00515</name>
</gene>
<evidence type="ECO:0000313" key="3">
    <source>
        <dbReference type="EMBL" id="TXK60901.1"/>
    </source>
</evidence>
<dbReference type="Gene3D" id="2.40.30.170">
    <property type="match status" value="1"/>
</dbReference>
<dbReference type="PANTHER" id="PTHR30469">
    <property type="entry name" value="MULTIDRUG RESISTANCE PROTEIN MDTA"/>
    <property type="match status" value="1"/>
</dbReference>
<dbReference type="EMBL" id="VRMA01000002">
    <property type="protein sequence ID" value="TXK60901.1"/>
    <property type="molecule type" value="Genomic_DNA"/>
</dbReference>
<dbReference type="NCBIfam" id="TIGR01730">
    <property type="entry name" value="RND_mfp"/>
    <property type="match status" value="1"/>
</dbReference>
<dbReference type="AlphaFoldDB" id="A0AAX2UI61"/>
<name>A0AAX2UI61_9BACT</name>
<accession>A0AAX2UI61</accession>
<keyword evidence="5" id="KW-1185">Reference proteome</keyword>
<dbReference type="Gene3D" id="1.10.287.470">
    <property type="entry name" value="Helix hairpin bin"/>
    <property type="match status" value="1"/>
</dbReference>
<reference evidence="2 4" key="1">
    <citation type="submission" date="2019-05" db="EMBL/GenBank/DDBJ databases">
        <title>Draft genomes of eight strains of Campylobacter helveticus isolated from cats and a dog in New Zealand.</title>
        <authorList>
            <person name="Bojanic K."/>
            <person name="Midwinter A.C."/>
            <person name="Biggs P.J."/>
            <person name="Acke E."/>
            <person name="Cornelius A.J."/>
            <person name="Marshall J.C."/>
        </authorList>
    </citation>
    <scope>NUCLEOTIDE SEQUENCE [LARGE SCALE GENOMIC DNA]</scope>
    <source>
        <strain evidence="2 4">ACP123b</strain>
    </source>
</reference>
<dbReference type="KEGG" id="chv:CHELV3228_1287"/>
<dbReference type="Proteomes" id="UP000321317">
    <property type="component" value="Unassembled WGS sequence"/>
</dbReference>
<dbReference type="InterPro" id="IPR006143">
    <property type="entry name" value="RND_pump_MFP"/>
</dbReference>
<evidence type="ECO:0000313" key="5">
    <source>
        <dbReference type="Proteomes" id="UP000321317"/>
    </source>
</evidence>
<dbReference type="Gene3D" id="2.40.50.100">
    <property type="match status" value="1"/>
</dbReference>
<evidence type="ECO:0000313" key="4">
    <source>
        <dbReference type="Proteomes" id="UP000306813"/>
    </source>
</evidence>
<organism evidence="2 4">
    <name type="scientific">Campylobacter helveticus</name>
    <dbReference type="NCBI Taxonomy" id="28898"/>
    <lineage>
        <taxon>Bacteria</taxon>
        <taxon>Pseudomonadati</taxon>
        <taxon>Campylobacterota</taxon>
        <taxon>Epsilonproteobacteria</taxon>
        <taxon>Campylobacterales</taxon>
        <taxon>Campylobacteraceae</taxon>
        <taxon>Campylobacter</taxon>
    </lineage>
</organism>
<protein>
    <submittedName>
        <fullName evidence="2">Efflux RND transporter periplasmic adaptor subunit</fullName>
    </submittedName>
</protein>
<proteinExistence type="inferred from homology"/>
<dbReference type="GO" id="GO:0015562">
    <property type="term" value="F:efflux transmembrane transporter activity"/>
    <property type="evidence" value="ECO:0007669"/>
    <property type="project" value="TreeGrafter"/>
</dbReference>
<evidence type="ECO:0000313" key="2">
    <source>
        <dbReference type="EMBL" id="TNB55536.1"/>
    </source>
</evidence>
<dbReference type="Proteomes" id="UP000306813">
    <property type="component" value="Unassembled WGS sequence"/>
</dbReference>
<comment type="caution">
    <text evidence="2">The sequence shown here is derived from an EMBL/GenBank/DDBJ whole genome shotgun (WGS) entry which is preliminary data.</text>
</comment>
<dbReference type="GO" id="GO:1990281">
    <property type="term" value="C:efflux pump complex"/>
    <property type="evidence" value="ECO:0007669"/>
    <property type="project" value="TreeGrafter"/>
</dbReference>
<sequence>MIKILTCFLLCFSLMGAEEIYASFNVEAKMQSKLALESMGVVEQIFVEISQSVKKGDVLLSLESETEEIALKNAKNDKELALVEFKNTQSKMQKFKAVREVIDKQSYEDIQSAFKASKLRLEKASLNVKYYENILAKKKLIAPYDGVIANKFVQVGEGVGGVGRVLLEIYSYPDVKLILSFDEKFKDRVKLGQKFLYKIDGEQEEREGEINLIYPSIEPKTRKIYAEVYAKNLKPGLFGEGKILIKD</sequence>
<reference evidence="3 5" key="2">
    <citation type="submission" date="2019-08" db="EMBL/GenBank/DDBJ databases">
        <title>Rapid identification of Enteric Bacteria from Whole Genome Sequences (WGS) using Average Nucleotide Identity (ANI).</title>
        <authorList>
            <person name="Lane C."/>
        </authorList>
    </citation>
    <scope>NUCLEOTIDE SEQUENCE [LARGE SCALE GENOMIC DNA]</scope>
    <source>
        <strain evidence="3 5">D4984</strain>
    </source>
</reference>
<dbReference type="EMBL" id="VDBS01000074">
    <property type="protein sequence ID" value="TNB55536.1"/>
    <property type="molecule type" value="Genomic_DNA"/>
</dbReference>